<feature type="region of interest" description="Disordered" evidence="7">
    <location>
        <begin position="398"/>
        <end position="426"/>
    </location>
</feature>
<dbReference type="EMBL" id="KI925462">
    <property type="protein sequence ID" value="ETW78400.1"/>
    <property type="molecule type" value="Genomic_DNA"/>
</dbReference>
<evidence type="ECO:0000259" key="10">
    <source>
        <dbReference type="PROSITE" id="PS51846"/>
    </source>
</evidence>
<reference evidence="11 12" key="1">
    <citation type="journal article" date="2012" name="New Phytol.">
        <title>Insight into trade-off between wood decay and parasitism from the genome of a fungal forest pathogen.</title>
        <authorList>
            <person name="Olson A."/>
            <person name="Aerts A."/>
            <person name="Asiegbu F."/>
            <person name="Belbahri L."/>
            <person name="Bouzid O."/>
            <person name="Broberg A."/>
            <person name="Canback B."/>
            <person name="Coutinho P.M."/>
            <person name="Cullen D."/>
            <person name="Dalman K."/>
            <person name="Deflorio G."/>
            <person name="van Diepen L.T."/>
            <person name="Dunand C."/>
            <person name="Duplessis S."/>
            <person name="Durling M."/>
            <person name="Gonthier P."/>
            <person name="Grimwood J."/>
            <person name="Fossdal C.G."/>
            <person name="Hansson D."/>
            <person name="Henrissat B."/>
            <person name="Hietala A."/>
            <person name="Himmelstrand K."/>
            <person name="Hoffmeister D."/>
            <person name="Hogberg N."/>
            <person name="James T.Y."/>
            <person name="Karlsson M."/>
            <person name="Kohler A."/>
            <person name="Kues U."/>
            <person name="Lee Y.H."/>
            <person name="Lin Y.C."/>
            <person name="Lind M."/>
            <person name="Lindquist E."/>
            <person name="Lombard V."/>
            <person name="Lucas S."/>
            <person name="Lunden K."/>
            <person name="Morin E."/>
            <person name="Murat C."/>
            <person name="Park J."/>
            <person name="Raffaello T."/>
            <person name="Rouze P."/>
            <person name="Salamov A."/>
            <person name="Schmutz J."/>
            <person name="Solheim H."/>
            <person name="Stahlberg J."/>
            <person name="Velez H."/>
            <person name="de Vries R.P."/>
            <person name="Wiebenga A."/>
            <person name="Woodward S."/>
            <person name="Yakovlev I."/>
            <person name="Garbelotto M."/>
            <person name="Martin F."/>
            <person name="Grigoriev I.V."/>
            <person name="Stenlid J."/>
        </authorList>
    </citation>
    <scope>NUCLEOTIDE SEQUENCE [LARGE SCALE GENOMIC DNA]</scope>
    <source>
        <strain evidence="11 12">TC 32-1</strain>
    </source>
</reference>
<feature type="transmembrane region" description="Helical" evidence="8">
    <location>
        <begin position="125"/>
        <end position="143"/>
    </location>
</feature>
<dbReference type="FunCoup" id="W4JZ90">
    <property type="interactions" value="273"/>
</dbReference>
<evidence type="ECO:0000256" key="1">
    <source>
        <dbReference type="ARBA" id="ARBA00004141"/>
    </source>
</evidence>
<evidence type="ECO:0000313" key="11">
    <source>
        <dbReference type="EMBL" id="ETW78400.1"/>
    </source>
</evidence>
<gene>
    <name evidence="11" type="ORF">HETIRDRAFT_326350</name>
</gene>
<dbReference type="InParanoid" id="W4JZ90"/>
<evidence type="ECO:0000256" key="9">
    <source>
        <dbReference type="SAM" id="SignalP"/>
    </source>
</evidence>
<evidence type="ECO:0000256" key="8">
    <source>
        <dbReference type="SAM" id="Phobius"/>
    </source>
</evidence>
<feature type="domain" description="CNNM transmembrane" evidence="10">
    <location>
        <begin position="36"/>
        <end position="216"/>
    </location>
</feature>
<evidence type="ECO:0000256" key="5">
    <source>
        <dbReference type="ARBA" id="ARBA00023136"/>
    </source>
</evidence>
<dbReference type="PANTHER" id="PTHR12064:SF97">
    <property type="entry name" value="METAL TRANSPORTER CNNM-5"/>
    <property type="match status" value="1"/>
</dbReference>
<dbReference type="eggNOG" id="KOG2118">
    <property type="taxonomic scope" value="Eukaryota"/>
</dbReference>
<evidence type="ECO:0000256" key="7">
    <source>
        <dbReference type="SAM" id="MobiDB-lite"/>
    </source>
</evidence>
<evidence type="ECO:0000256" key="6">
    <source>
        <dbReference type="PROSITE-ProRule" id="PRU01193"/>
    </source>
</evidence>
<dbReference type="Pfam" id="PF01595">
    <property type="entry name" value="CNNM"/>
    <property type="match status" value="1"/>
</dbReference>
<dbReference type="InterPro" id="IPR046342">
    <property type="entry name" value="CBS_dom_sf"/>
</dbReference>
<keyword evidence="2 6" id="KW-0812">Transmembrane</keyword>
<dbReference type="GO" id="GO:0010960">
    <property type="term" value="P:magnesium ion homeostasis"/>
    <property type="evidence" value="ECO:0007669"/>
    <property type="project" value="InterPro"/>
</dbReference>
<dbReference type="GO" id="GO:0016020">
    <property type="term" value="C:membrane"/>
    <property type="evidence" value="ECO:0007669"/>
    <property type="project" value="UniProtKB-SubCell"/>
</dbReference>
<keyword evidence="5 6" id="KW-0472">Membrane</keyword>
<protein>
    <recommendedName>
        <fullName evidence="10">CNNM transmembrane domain-containing protein</fullName>
    </recommendedName>
</protein>
<feature type="transmembrane region" description="Helical" evidence="8">
    <location>
        <begin position="155"/>
        <end position="175"/>
    </location>
</feature>
<accession>W4JZ90</accession>
<dbReference type="AlphaFoldDB" id="W4JZ90"/>
<sequence>MILSAAIFSLISSVNAFPFLNAAFAEPIAEDPEPVGSTQFWWKLAISIVLVLSGGVFAGLTLGLMGLDELHLRVLATSSEDMKEKANAQKVLKLLGKGRHWVLVVLLLANVIVNESLPIFLDKAIGGGIAAVAISTFMIGAVIPQAVSVRYGLSIGAACAPIVLTFMYLFAPIAWPIAKLLDYVLGHNEISTYKKAELKSFLQFHRSGEEPLRDDEISILNGVLELNTKNVETIMTPMKARPHDVLTLASDAIMDSKTVEHILTSGYSRFPVHEPGNPFSFIGLLLVKKLLSYDPAQCWPVSKFQLGILPEAKPSINCFQALDYFQTGRAHLLLISTTPGMAGGAIGVITLEDIIEEIISEEIVDETDRYEDNQNKQRAKRMTNATIMRGIVERERRVDSANTSIGERTPLIAQSPPSEQNGVSSVASRLQYGTAVLSQSPKP</sequence>
<dbReference type="RefSeq" id="XP_009550373.1">
    <property type="nucleotide sequence ID" value="XM_009552078.1"/>
</dbReference>
<dbReference type="PANTHER" id="PTHR12064">
    <property type="entry name" value="METAL TRANSPORTER CNNM"/>
    <property type="match status" value="1"/>
</dbReference>
<dbReference type="InterPro" id="IPR045095">
    <property type="entry name" value="ACDP"/>
</dbReference>
<feature type="transmembrane region" description="Helical" evidence="8">
    <location>
        <begin position="40"/>
        <end position="65"/>
    </location>
</feature>
<evidence type="ECO:0000256" key="4">
    <source>
        <dbReference type="ARBA" id="ARBA00022989"/>
    </source>
</evidence>
<dbReference type="PROSITE" id="PS51846">
    <property type="entry name" value="CNNM"/>
    <property type="match status" value="1"/>
</dbReference>
<comment type="subcellular location">
    <subcellularLocation>
        <location evidence="1">Membrane</location>
        <topology evidence="1">Multi-pass membrane protein</topology>
    </subcellularLocation>
</comment>
<keyword evidence="9" id="KW-0732">Signal</keyword>
<keyword evidence="12" id="KW-1185">Reference proteome</keyword>
<dbReference type="InterPro" id="IPR002550">
    <property type="entry name" value="CNNM"/>
</dbReference>
<feature type="transmembrane region" description="Helical" evidence="8">
    <location>
        <begin position="100"/>
        <end position="119"/>
    </location>
</feature>
<dbReference type="GO" id="GO:0005737">
    <property type="term" value="C:cytoplasm"/>
    <property type="evidence" value="ECO:0007669"/>
    <property type="project" value="TreeGrafter"/>
</dbReference>
<feature type="signal peptide" evidence="9">
    <location>
        <begin position="1"/>
        <end position="16"/>
    </location>
</feature>
<dbReference type="Proteomes" id="UP000030671">
    <property type="component" value="Unassembled WGS sequence"/>
</dbReference>
<evidence type="ECO:0000256" key="3">
    <source>
        <dbReference type="ARBA" id="ARBA00022737"/>
    </source>
</evidence>
<dbReference type="OrthoDB" id="5353557at2759"/>
<dbReference type="Gene3D" id="3.10.580.10">
    <property type="entry name" value="CBS-domain"/>
    <property type="match status" value="1"/>
</dbReference>
<dbReference type="GeneID" id="20671232"/>
<feature type="chain" id="PRO_5004845057" description="CNNM transmembrane domain-containing protein" evidence="9">
    <location>
        <begin position="17"/>
        <end position="443"/>
    </location>
</feature>
<keyword evidence="3" id="KW-0677">Repeat</keyword>
<dbReference type="GO" id="GO:0030026">
    <property type="term" value="P:intracellular manganese ion homeostasis"/>
    <property type="evidence" value="ECO:0007669"/>
    <property type="project" value="TreeGrafter"/>
</dbReference>
<dbReference type="KEGG" id="hir:HETIRDRAFT_326350"/>
<evidence type="ECO:0000256" key="2">
    <source>
        <dbReference type="ARBA" id="ARBA00022692"/>
    </source>
</evidence>
<evidence type="ECO:0000313" key="12">
    <source>
        <dbReference type="Proteomes" id="UP000030671"/>
    </source>
</evidence>
<dbReference type="STRING" id="747525.W4JZ90"/>
<keyword evidence="4 6" id="KW-1133">Transmembrane helix</keyword>
<dbReference type="HOGENOM" id="CLU_011310_0_3_1"/>
<proteinExistence type="predicted"/>
<feature type="compositionally biased region" description="Polar residues" evidence="7">
    <location>
        <begin position="415"/>
        <end position="426"/>
    </location>
</feature>
<dbReference type="FunFam" id="3.10.580.10:FF:000006">
    <property type="entry name" value="DUF21 and CBS domain protein"/>
    <property type="match status" value="1"/>
</dbReference>
<dbReference type="SUPFAM" id="SSF54631">
    <property type="entry name" value="CBS-domain pair"/>
    <property type="match status" value="1"/>
</dbReference>
<organism evidence="11 12">
    <name type="scientific">Heterobasidion irregulare (strain TC 32-1)</name>
    <dbReference type="NCBI Taxonomy" id="747525"/>
    <lineage>
        <taxon>Eukaryota</taxon>
        <taxon>Fungi</taxon>
        <taxon>Dikarya</taxon>
        <taxon>Basidiomycota</taxon>
        <taxon>Agaricomycotina</taxon>
        <taxon>Agaricomycetes</taxon>
        <taxon>Russulales</taxon>
        <taxon>Bondarzewiaceae</taxon>
        <taxon>Heterobasidion</taxon>
        <taxon>Heterobasidion annosum species complex</taxon>
    </lineage>
</organism>
<name>W4JZ90_HETIT</name>